<feature type="region of interest" description="Disordered" evidence="1">
    <location>
        <begin position="83"/>
        <end position="300"/>
    </location>
</feature>
<feature type="compositionally biased region" description="Low complexity" evidence="1">
    <location>
        <begin position="131"/>
        <end position="157"/>
    </location>
</feature>
<gene>
    <name evidence="2" type="ORF">GPUH_LOCUS22896</name>
</gene>
<evidence type="ECO:0000313" key="2">
    <source>
        <dbReference type="EMBL" id="VDN40694.1"/>
    </source>
</evidence>
<dbReference type="AlphaFoldDB" id="A0A3P7NDE4"/>
<feature type="compositionally biased region" description="Pro residues" evidence="1">
    <location>
        <begin position="105"/>
        <end position="115"/>
    </location>
</feature>
<dbReference type="Proteomes" id="UP000271098">
    <property type="component" value="Unassembled WGS sequence"/>
</dbReference>
<feature type="compositionally biased region" description="Basic and acidic residues" evidence="1">
    <location>
        <begin position="196"/>
        <end position="213"/>
    </location>
</feature>
<dbReference type="EMBL" id="UYRT01096264">
    <property type="protein sequence ID" value="VDN40694.1"/>
    <property type="molecule type" value="Genomic_DNA"/>
</dbReference>
<feature type="compositionally biased region" description="Polar residues" evidence="1">
    <location>
        <begin position="28"/>
        <end position="43"/>
    </location>
</feature>
<evidence type="ECO:0000313" key="3">
    <source>
        <dbReference type="Proteomes" id="UP000271098"/>
    </source>
</evidence>
<feature type="compositionally biased region" description="Polar residues" evidence="1">
    <location>
        <begin position="83"/>
        <end position="95"/>
    </location>
</feature>
<feature type="compositionally biased region" description="Basic and acidic residues" evidence="1">
    <location>
        <begin position="235"/>
        <end position="268"/>
    </location>
</feature>
<reference evidence="2 3" key="1">
    <citation type="submission" date="2018-11" db="EMBL/GenBank/DDBJ databases">
        <authorList>
            <consortium name="Pathogen Informatics"/>
        </authorList>
    </citation>
    <scope>NUCLEOTIDE SEQUENCE [LARGE SCALE GENOMIC DNA]</scope>
</reference>
<accession>A0A3P7NDE4</accession>
<feature type="region of interest" description="Disordered" evidence="1">
    <location>
        <begin position="1"/>
        <end position="65"/>
    </location>
</feature>
<name>A0A3P7NDE4_9BILA</name>
<keyword evidence="3" id="KW-1185">Reference proteome</keyword>
<organism evidence="2 3">
    <name type="scientific">Gongylonema pulchrum</name>
    <dbReference type="NCBI Taxonomy" id="637853"/>
    <lineage>
        <taxon>Eukaryota</taxon>
        <taxon>Metazoa</taxon>
        <taxon>Ecdysozoa</taxon>
        <taxon>Nematoda</taxon>
        <taxon>Chromadorea</taxon>
        <taxon>Rhabditida</taxon>
        <taxon>Spirurina</taxon>
        <taxon>Spiruromorpha</taxon>
        <taxon>Spiruroidea</taxon>
        <taxon>Gongylonematidae</taxon>
        <taxon>Gongylonema</taxon>
    </lineage>
</organism>
<proteinExistence type="predicted"/>
<feature type="compositionally biased region" description="Polar residues" evidence="1">
    <location>
        <begin position="176"/>
        <end position="195"/>
    </location>
</feature>
<feature type="compositionally biased region" description="Low complexity" evidence="1">
    <location>
        <begin position="7"/>
        <end position="18"/>
    </location>
</feature>
<evidence type="ECO:0000256" key="1">
    <source>
        <dbReference type="SAM" id="MobiDB-lite"/>
    </source>
</evidence>
<protein>
    <submittedName>
        <fullName evidence="2">Uncharacterized protein</fullName>
    </submittedName>
</protein>
<feature type="compositionally biased region" description="Basic and acidic residues" evidence="1">
    <location>
        <begin position="276"/>
        <end position="300"/>
    </location>
</feature>
<sequence length="300" mass="31677">MHTPVVSSQLLSSSSSSQPEAPGIPGSLQPSPASNSAEQTTGRFLNIPGTAGSLPAAMRAPPPLGAPFVNNFVPAAISPYTAMTTNSTAPSSQTRPPQPHLAFTVPPPRVMPVAPPTSLTIAPPGLLDFPSSSSTSASSLSRHSFPAPSPSSSKSAATTGISPAKNFPPKPLIPATNATARDSTDPATSSGNGTLRHQDSTRKRSAGDFDARRLSSSSFGGYRDGGVASADGGSGDDRGGRGDMRDPRRRERDRSSQEHENGGRRYSSDNRTITTRFRDYDRDNNRNRRYEPPPRNSDRR</sequence>